<sequence>MDQKHQMSQEHISVVTTLLVHFDLVCRCRGLRATAKKMGIPLTRLSRSIDQLENILERKLIYSDCNTFSLTKEGERLRREVDVSGLLVKLNYEFQQYQSRQTLKLHVAPQVKAGICGDILSQYAEKILDSRISVMVSCESLDELEIHRQLQVGDLDVVLSYHRFSSRSIENRHIYTDCYAFYMHKEHFQAGQKLGVDIHHLATLSSGTELEATHFIEDLFCNAACAELGKLSPILLPDIESLCCLSKSVPSLLLLNRVAEREFAMRGIELQLVKSVSEICIPVYLSFHKANPRQKMFKEVAENYLEFVGFMSEPDPKLKTVS</sequence>
<keyword evidence="4" id="KW-0804">Transcription</keyword>
<dbReference type="Pfam" id="PF00126">
    <property type="entry name" value="HTH_1"/>
    <property type="match status" value="1"/>
</dbReference>
<organism evidence="6 7">
    <name type="scientific">Vibrio navarrensis</name>
    <dbReference type="NCBI Taxonomy" id="29495"/>
    <lineage>
        <taxon>Bacteria</taxon>
        <taxon>Pseudomonadati</taxon>
        <taxon>Pseudomonadota</taxon>
        <taxon>Gammaproteobacteria</taxon>
        <taxon>Vibrionales</taxon>
        <taxon>Vibrionaceae</taxon>
        <taxon>Vibrio</taxon>
    </lineage>
</organism>
<dbReference type="RefSeq" id="WP_045570256.1">
    <property type="nucleotide sequence ID" value="NZ_CP065217.1"/>
</dbReference>
<evidence type="ECO:0000256" key="4">
    <source>
        <dbReference type="ARBA" id="ARBA00023163"/>
    </source>
</evidence>
<gene>
    <name evidence="6" type="ORF">I3X05_12940</name>
</gene>
<dbReference type="Proteomes" id="UP000594435">
    <property type="component" value="Chromosome 1"/>
</dbReference>
<evidence type="ECO:0000256" key="3">
    <source>
        <dbReference type="ARBA" id="ARBA00023125"/>
    </source>
</evidence>
<feature type="domain" description="HTH lysR-type" evidence="5">
    <location>
        <begin position="18"/>
        <end position="75"/>
    </location>
</feature>
<dbReference type="Gene3D" id="1.10.10.10">
    <property type="entry name" value="Winged helix-like DNA-binding domain superfamily/Winged helix DNA-binding domain"/>
    <property type="match status" value="1"/>
</dbReference>
<evidence type="ECO:0000256" key="1">
    <source>
        <dbReference type="ARBA" id="ARBA00009437"/>
    </source>
</evidence>
<evidence type="ECO:0000256" key="2">
    <source>
        <dbReference type="ARBA" id="ARBA00023015"/>
    </source>
</evidence>
<dbReference type="InterPro" id="IPR000847">
    <property type="entry name" value="LysR_HTH_N"/>
</dbReference>
<proteinExistence type="inferred from homology"/>
<dbReference type="PANTHER" id="PTHR30126">
    <property type="entry name" value="HTH-TYPE TRANSCRIPTIONAL REGULATOR"/>
    <property type="match status" value="1"/>
</dbReference>
<keyword evidence="3" id="KW-0238">DNA-binding</keyword>
<dbReference type="InterPro" id="IPR036390">
    <property type="entry name" value="WH_DNA-bd_sf"/>
</dbReference>
<evidence type="ECO:0000259" key="5">
    <source>
        <dbReference type="Pfam" id="PF00126"/>
    </source>
</evidence>
<dbReference type="GO" id="GO:0003700">
    <property type="term" value="F:DNA-binding transcription factor activity"/>
    <property type="evidence" value="ECO:0007669"/>
    <property type="project" value="InterPro"/>
</dbReference>
<accession>A0AAJ4LTU9</accession>
<reference evidence="6 7" key="1">
    <citation type="submission" date="2020-11" db="EMBL/GenBank/DDBJ databases">
        <title>Complete and Circularized Genome Assembly of a human isolate of Vibrio navarrensis biotype pommerensis with MiSeq and MinION Sequence Data.</title>
        <authorList>
            <person name="Schwartz K."/>
            <person name="Borowiak M."/>
            <person name="Deneke C."/>
            <person name="Balau V."/>
            <person name="Metelmann C."/>
            <person name="Strauch E."/>
        </authorList>
    </citation>
    <scope>NUCLEOTIDE SEQUENCE [LARGE SCALE GENOMIC DNA]</scope>
    <source>
        <strain evidence="6 7">20-VB00237</strain>
    </source>
</reference>
<dbReference type="GO" id="GO:0000976">
    <property type="term" value="F:transcription cis-regulatory region binding"/>
    <property type="evidence" value="ECO:0007669"/>
    <property type="project" value="TreeGrafter"/>
</dbReference>
<dbReference type="PANTHER" id="PTHR30126:SF40">
    <property type="entry name" value="HTH-TYPE TRANSCRIPTIONAL REGULATOR GLTR"/>
    <property type="match status" value="1"/>
</dbReference>
<dbReference type="AlphaFoldDB" id="A0AAJ4LTU9"/>
<keyword evidence="2" id="KW-0805">Transcription regulation</keyword>
<name>A0AAJ4LTU9_9VIBR</name>
<evidence type="ECO:0000313" key="6">
    <source>
        <dbReference type="EMBL" id="QPL52899.1"/>
    </source>
</evidence>
<comment type="similarity">
    <text evidence="1">Belongs to the LysR transcriptional regulatory family.</text>
</comment>
<dbReference type="InterPro" id="IPR036388">
    <property type="entry name" value="WH-like_DNA-bd_sf"/>
</dbReference>
<evidence type="ECO:0000313" key="7">
    <source>
        <dbReference type="Proteomes" id="UP000594435"/>
    </source>
</evidence>
<dbReference type="EMBL" id="CP065217">
    <property type="protein sequence ID" value="QPL52899.1"/>
    <property type="molecule type" value="Genomic_DNA"/>
</dbReference>
<dbReference type="SUPFAM" id="SSF53850">
    <property type="entry name" value="Periplasmic binding protein-like II"/>
    <property type="match status" value="1"/>
</dbReference>
<dbReference type="SUPFAM" id="SSF46785">
    <property type="entry name" value="Winged helix' DNA-binding domain"/>
    <property type="match status" value="1"/>
</dbReference>
<protein>
    <submittedName>
        <fullName evidence="6">LysR family transcriptional regulator</fullName>
    </submittedName>
</protein>